<accession>A0A6J7G6A4</accession>
<name>A0A6J7G6A4_9ZZZZ</name>
<dbReference type="PANTHER" id="PTHR43244:SF2">
    <property type="entry name" value="CONSERVED HYPOTHETICAL ALANINE AND PROLINE-RICH PROTEIN"/>
    <property type="match status" value="1"/>
</dbReference>
<dbReference type="InterPro" id="IPR011251">
    <property type="entry name" value="Luciferase-like_dom"/>
</dbReference>
<dbReference type="EMBL" id="CAFBMD010000094">
    <property type="protein sequence ID" value="CAB4903621.1"/>
    <property type="molecule type" value="Genomic_DNA"/>
</dbReference>
<proteinExistence type="predicted"/>
<dbReference type="InterPro" id="IPR036661">
    <property type="entry name" value="Luciferase-like_sf"/>
</dbReference>
<evidence type="ECO:0000313" key="2">
    <source>
        <dbReference type="EMBL" id="CAB4903621.1"/>
    </source>
</evidence>
<gene>
    <name evidence="2" type="ORF">UFOPK3492_01073</name>
</gene>
<dbReference type="AlphaFoldDB" id="A0A6J7G6A4"/>
<dbReference type="Pfam" id="PF00296">
    <property type="entry name" value="Bac_luciferase"/>
    <property type="match status" value="1"/>
</dbReference>
<dbReference type="PANTHER" id="PTHR43244">
    <property type="match status" value="1"/>
</dbReference>
<evidence type="ECO:0000259" key="1">
    <source>
        <dbReference type="Pfam" id="PF00296"/>
    </source>
</evidence>
<dbReference type="CDD" id="cd01097">
    <property type="entry name" value="Tetrahydromethanopterin_reductase"/>
    <property type="match status" value="1"/>
</dbReference>
<dbReference type="GO" id="GO:0016705">
    <property type="term" value="F:oxidoreductase activity, acting on paired donors, with incorporation or reduction of molecular oxygen"/>
    <property type="evidence" value="ECO:0007669"/>
    <property type="project" value="InterPro"/>
</dbReference>
<sequence>MMKAAVAIGLAGIPLSKYGPIISEAEKSGAYALCVGEAAHETFAAASFVSALTTKPRIISGIATWARPPVTTALAASTVDEISGGRYELGLGTMPEHWNRDHYGIDPTRPLVRMREYIEVIRLAWKAHGGLSCDFAGEFYNVAGYRRMIPPLREEIPIHLAATRPGMARLAGEISDGVLVNWLHTQEWLHEVLEPAFAEGVARGSRSPQRSAMVRVLVEPDPVKARELLRPSFAMYQQVPYFHEVAASGGFVGADLADGLVDAMTVHGDLDSVVGQLRERYGKWADWLELTPPGAVGGDALATAYQELFRVVARLNSAP</sequence>
<organism evidence="2">
    <name type="scientific">freshwater metagenome</name>
    <dbReference type="NCBI Taxonomy" id="449393"/>
    <lineage>
        <taxon>unclassified sequences</taxon>
        <taxon>metagenomes</taxon>
        <taxon>ecological metagenomes</taxon>
    </lineage>
</organism>
<reference evidence="2" key="1">
    <citation type="submission" date="2020-05" db="EMBL/GenBank/DDBJ databases">
        <authorList>
            <person name="Chiriac C."/>
            <person name="Salcher M."/>
            <person name="Ghai R."/>
            <person name="Kavagutti S V."/>
        </authorList>
    </citation>
    <scope>NUCLEOTIDE SEQUENCE</scope>
</reference>
<dbReference type="SUPFAM" id="SSF51679">
    <property type="entry name" value="Bacterial luciferase-like"/>
    <property type="match status" value="1"/>
</dbReference>
<protein>
    <submittedName>
        <fullName evidence="2">Unannotated protein</fullName>
    </submittedName>
</protein>
<feature type="domain" description="Luciferase-like" evidence="1">
    <location>
        <begin position="21"/>
        <end position="281"/>
    </location>
</feature>
<dbReference type="Gene3D" id="3.20.20.30">
    <property type="entry name" value="Luciferase-like domain"/>
    <property type="match status" value="1"/>
</dbReference>
<dbReference type="InterPro" id="IPR050564">
    <property type="entry name" value="F420-G6PD/mer"/>
</dbReference>